<evidence type="ECO:0000256" key="7">
    <source>
        <dbReference type="ARBA" id="ARBA00022840"/>
    </source>
</evidence>
<organism evidence="22 23">
    <name type="scientific">Pseudovibrio ascidiaceicola</name>
    <dbReference type="NCBI Taxonomy" id="285279"/>
    <lineage>
        <taxon>Bacteria</taxon>
        <taxon>Pseudomonadati</taxon>
        <taxon>Pseudomonadota</taxon>
        <taxon>Alphaproteobacteria</taxon>
        <taxon>Hyphomicrobiales</taxon>
        <taxon>Stappiaceae</taxon>
        <taxon>Pseudovibrio</taxon>
    </lineage>
</organism>
<dbReference type="HAMAP" id="MF_01965">
    <property type="entry name" value="NADHX_dehydratase"/>
    <property type="match status" value="1"/>
</dbReference>
<comment type="caution">
    <text evidence="17">Lacks conserved residue(s) required for the propagation of feature annotation.</text>
</comment>
<dbReference type="NCBIfam" id="TIGR00197">
    <property type="entry name" value="yjeF_nterm"/>
    <property type="match status" value="1"/>
</dbReference>
<evidence type="ECO:0000256" key="8">
    <source>
        <dbReference type="ARBA" id="ARBA00022857"/>
    </source>
</evidence>
<evidence type="ECO:0000256" key="12">
    <source>
        <dbReference type="ARBA" id="ARBA00023239"/>
    </source>
</evidence>
<dbReference type="SUPFAM" id="SSF53613">
    <property type="entry name" value="Ribokinase-like"/>
    <property type="match status" value="1"/>
</dbReference>
<keyword evidence="5 18" id="KW-0479">Metal-binding</keyword>
<keyword evidence="22" id="KW-0418">Kinase</keyword>
<dbReference type="InterPro" id="IPR036652">
    <property type="entry name" value="YjeF_N_dom_sf"/>
</dbReference>
<evidence type="ECO:0000256" key="17">
    <source>
        <dbReference type="HAMAP-Rule" id="MF_01965"/>
    </source>
</evidence>
<feature type="binding site" evidence="18">
    <location>
        <position position="123"/>
    </location>
    <ligand>
        <name>K(+)</name>
        <dbReference type="ChEBI" id="CHEBI:29103"/>
    </ligand>
</feature>
<accession>A0A1I4BVI4</accession>
<dbReference type="PANTHER" id="PTHR12592:SF0">
    <property type="entry name" value="ATP-DEPENDENT (S)-NAD(P)H-HYDRATE DEHYDRATASE"/>
    <property type="match status" value="1"/>
</dbReference>
<dbReference type="CDD" id="cd01171">
    <property type="entry name" value="YXKO-related"/>
    <property type="match status" value="1"/>
</dbReference>
<dbReference type="InterPro" id="IPR004443">
    <property type="entry name" value="YjeF_N_dom"/>
</dbReference>
<dbReference type="InterPro" id="IPR030677">
    <property type="entry name" value="Nnr"/>
</dbReference>
<comment type="cofactor">
    <cofactor evidence="17">
        <name>Mg(2+)</name>
        <dbReference type="ChEBI" id="CHEBI:18420"/>
    </cofactor>
</comment>
<dbReference type="PROSITE" id="PS51385">
    <property type="entry name" value="YJEF_N"/>
    <property type="match status" value="1"/>
</dbReference>
<feature type="binding site" evidence="18">
    <location>
        <position position="159"/>
    </location>
    <ligand>
        <name>K(+)</name>
        <dbReference type="ChEBI" id="CHEBI:29103"/>
    </ligand>
</feature>
<dbReference type="PANTHER" id="PTHR12592">
    <property type="entry name" value="ATP-DEPENDENT (S)-NAD(P)H-HYDRATE DEHYDRATASE FAMILY MEMBER"/>
    <property type="match status" value="1"/>
</dbReference>
<evidence type="ECO:0000256" key="13">
    <source>
        <dbReference type="ARBA" id="ARBA00023268"/>
    </source>
</evidence>
<keyword evidence="9 18" id="KW-0630">Potassium</keyword>
<dbReference type="Pfam" id="PF01256">
    <property type="entry name" value="Carb_kinase"/>
    <property type="match status" value="1"/>
</dbReference>
<feature type="binding site" evidence="18">
    <location>
        <begin position="127"/>
        <end position="133"/>
    </location>
    <ligand>
        <name>(6S)-NADPHX</name>
        <dbReference type="ChEBI" id="CHEBI:64076"/>
    </ligand>
</feature>
<feature type="domain" description="YjeF N-terminal" evidence="21">
    <location>
        <begin position="10"/>
        <end position="213"/>
    </location>
</feature>
<dbReference type="EMBL" id="FOSK01000008">
    <property type="protein sequence ID" value="SFK72782.1"/>
    <property type="molecule type" value="Genomic_DNA"/>
</dbReference>
<evidence type="ECO:0000256" key="19">
    <source>
        <dbReference type="PIRNR" id="PIRNR017184"/>
    </source>
</evidence>
<keyword evidence="10 17" id="KW-0520">NAD</keyword>
<evidence type="ECO:0000256" key="11">
    <source>
        <dbReference type="ARBA" id="ARBA00023235"/>
    </source>
</evidence>
<sequence length="506" mass="53537">MHELLTPLQMKKADRLTIEGGFPGIELMHNAGKAVFEVMRQILHPYSRVLVFCGPGNNGGDGFVVAQLADNEGFNVSVGLVCDPETLEGDAELAYDEMDLDLTSMDNMRAALEELGEDDLIVDALFGAGLSRPLDDEVLALVQLINDSPAQCVAVDLPSGVSGRSGAVLGEAVHADMTVTFFRAKPGHYLYPGRGHCGEIVIEQIGLEDAVLEKVGPTAFYNCDKIWGDLPDQPAVAGHKYNRGHTVVVSGPKFATGASRLAALAAQRAGSGLVTVVAREQAALVHAAHLTSIMIRPAERIADFERILEDERLNSVVIGPAAGVGRETQERVAECLSGDRGVVLDADALMSFEEKPEHLFAYIADSDCAGRVVLTPHEGEFRRLFPELHDPTSTDCKVERTKKAAKRAGAVVVLKGADTVIADPSGHVSINASGTPWLATAGSGDVLAGVIAGYLAQGLGGYEAAAKGVWVHGRAAEIAGEGLIAEDLVAHIPDVITELVQFLGDF</sequence>
<evidence type="ECO:0000259" key="20">
    <source>
        <dbReference type="PROSITE" id="PS51383"/>
    </source>
</evidence>
<evidence type="ECO:0000256" key="6">
    <source>
        <dbReference type="ARBA" id="ARBA00022741"/>
    </source>
</evidence>
<evidence type="ECO:0000256" key="2">
    <source>
        <dbReference type="ARBA" id="ARBA00000909"/>
    </source>
</evidence>
<dbReference type="InterPro" id="IPR000631">
    <property type="entry name" value="CARKD"/>
</dbReference>
<evidence type="ECO:0000313" key="23">
    <source>
        <dbReference type="Proteomes" id="UP000199598"/>
    </source>
</evidence>
<keyword evidence="6 17" id="KW-0547">Nucleotide-binding</keyword>
<feature type="binding site" evidence="17">
    <location>
        <position position="258"/>
    </location>
    <ligand>
        <name>(6S)-NADPHX</name>
        <dbReference type="ChEBI" id="CHEBI:64076"/>
    </ligand>
</feature>
<evidence type="ECO:0000256" key="10">
    <source>
        <dbReference type="ARBA" id="ARBA00023027"/>
    </source>
</evidence>
<evidence type="ECO:0000256" key="15">
    <source>
        <dbReference type="ARBA" id="ARBA00048238"/>
    </source>
</evidence>
<dbReference type="HAMAP" id="MF_01966">
    <property type="entry name" value="NADHX_epimerase"/>
    <property type="match status" value="1"/>
</dbReference>
<dbReference type="GO" id="GO:0016301">
    <property type="term" value="F:kinase activity"/>
    <property type="evidence" value="ECO:0007669"/>
    <property type="project" value="UniProtKB-KW"/>
</dbReference>
<comment type="catalytic activity">
    <reaction evidence="1 18 19">
        <text>(6R)-NADHX = (6S)-NADHX</text>
        <dbReference type="Rhea" id="RHEA:32215"/>
        <dbReference type="ChEBI" id="CHEBI:64074"/>
        <dbReference type="ChEBI" id="CHEBI:64075"/>
        <dbReference type="EC" id="5.1.99.6"/>
    </reaction>
</comment>
<evidence type="ECO:0000256" key="14">
    <source>
        <dbReference type="ARBA" id="ARBA00025153"/>
    </source>
</evidence>
<dbReference type="PROSITE" id="PS51383">
    <property type="entry name" value="YJEF_C_3"/>
    <property type="match status" value="1"/>
</dbReference>
<dbReference type="NCBIfam" id="TIGR00196">
    <property type="entry name" value="yjeF_cterm"/>
    <property type="match status" value="1"/>
</dbReference>
<comment type="similarity">
    <text evidence="18">Belongs to the NnrE/AIBP family.</text>
</comment>
<evidence type="ECO:0000256" key="5">
    <source>
        <dbReference type="ARBA" id="ARBA00022723"/>
    </source>
</evidence>
<comment type="catalytic activity">
    <reaction evidence="15 17 19">
        <text>(6S)-NADHX + ADP = AMP + phosphate + NADH + H(+)</text>
        <dbReference type="Rhea" id="RHEA:32223"/>
        <dbReference type="ChEBI" id="CHEBI:15378"/>
        <dbReference type="ChEBI" id="CHEBI:43474"/>
        <dbReference type="ChEBI" id="CHEBI:57945"/>
        <dbReference type="ChEBI" id="CHEBI:64074"/>
        <dbReference type="ChEBI" id="CHEBI:456215"/>
        <dbReference type="ChEBI" id="CHEBI:456216"/>
        <dbReference type="EC" id="4.2.1.136"/>
    </reaction>
</comment>
<comment type="similarity">
    <text evidence="4 19">In the C-terminal section; belongs to the NnrD/CARKD family.</text>
</comment>
<dbReference type="PIRSF" id="PIRSF017184">
    <property type="entry name" value="Nnr"/>
    <property type="match status" value="1"/>
</dbReference>
<dbReference type="SUPFAM" id="SSF64153">
    <property type="entry name" value="YjeF N-terminal domain-like"/>
    <property type="match status" value="1"/>
</dbReference>
<feature type="domain" description="YjeF C-terminal" evidence="20">
    <location>
        <begin position="223"/>
        <end position="499"/>
    </location>
</feature>
<protein>
    <recommendedName>
        <fullName evidence="19">Bifunctional NAD(P)H-hydrate repair enzyme</fullName>
    </recommendedName>
    <alternativeName>
        <fullName evidence="19">Nicotinamide nucleotide repair protein</fullName>
    </alternativeName>
    <domain>
        <recommendedName>
            <fullName evidence="19">ADP-dependent (S)-NAD(P)H-hydrate dehydratase</fullName>
            <ecNumber evidence="19">4.2.1.136</ecNumber>
        </recommendedName>
        <alternativeName>
            <fullName evidence="19">ADP-dependent NAD(P)HX dehydratase</fullName>
        </alternativeName>
    </domain>
    <domain>
        <recommendedName>
            <fullName evidence="19">NAD(P)H-hydrate epimerase</fullName>
            <ecNumber evidence="19">5.1.99.6</ecNumber>
        </recommendedName>
    </domain>
</protein>
<feature type="binding site" evidence="18">
    <location>
        <begin position="57"/>
        <end position="61"/>
    </location>
    <ligand>
        <name>(6S)-NADPHX</name>
        <dbReference type="ChEBI" id="CHEBI:64076"/>
    </ligand>
</feature>
<dbReference type="Gene3D" id="3.40.1190.20">
    <property type="match status" value="1"/>
</dbReference>
<feature type="binding site" evidence="18">
    <location>
        <position position="58"/>
    </location>
    <ligand>
        <name>K(+)</name>
        <dbReference type="ChEBI" id="CHEBI:29103"/>
    </ligand>
</feature>
<keyword evidence="12 17" id="KW-0456">Lyase</keyword>
<dbReference type="Gene3D" id="3.40.50.10260">
    <property type="entry name" value="YjeF N-terminal domain"/>
    <property type="match status" value="1"/>
</dbReference>
<feature type="binding site" evidence="17">
    <location>
        <position position="377"/>
    </location>
    <ligand>
        <name>(6S)-NADPHX</name>
        <dbReference type="ChEBI" id="CHEBI:64076"/>
    </ligand>
</feature>
<name>A0A1I4BVI4_9HYPH</name>
<feature type="binding site" evidence="17">
    <location>
        <position position="444"/>
    </location>
    <ligand>
        <name>AMP</name>
        <dbReference type="ChEBI" id="CHEBI:456215"/>
    </ligand>
</feature>
<comment type="similarity">
    <text evidence="17">Belongs to the NnrD/CARKD family.</text>
</comment>
<comment type="catalytic activity">
    <reaction evidence="2 18 19">
        <text>(6R)-NADPHX = (6S)-NADPHX</text>
        <dbReference type="Rhea" id="RHEA:32227"/>
        <dbReference type="ChEBI" id="CHEBI:64076"/>
        <dbReference type="ChEBI" id="CHEBI:64077"/>
        <dbReference type="EC" id="5.1.99.6"/>
    </reaction>
</comment>
<evidence type="ECO:0000256" key="1">
    <source>
        <dbReference type="ARBA" id="ARBA00000013"/>
    </source>
</evidence>
<feature type="binding site" evidence="18">
    <location>
        <position position="156"/>
    </location>
    <ligand>
        <name>(6S)-NADPHX</name>
        <dbReference type="ChEBI" id="CHEBI:64076"/>
    </ligand>
</feature>
<evidence type="ECO:0000256" key="3">
    <source>
        <dbReference type="ARBA" id="ARBA00006001"/>
    </source>
</evidence>
<comment type="function">
    <text evidence="14 19">Bifunctional enzyme that catalyzes the epimerization of the S- and R-forms of NAD(P)HX and the dehydration of the S-form of NAD(P)HX at the expense of ADP, which is converted to AMP. This allows the repair of both epimers of NAD(P)HX, a damaged form of NAD(P)H that is a result of enzymatic or heat-dependent hydration.</text>
</comment>
<comment type="function">
    <text evidence="17">Catalyzes the dehydration of the S-form of NAD(P)HX at the expense of ADP, which is converted to AMP. Together with NAD(P)HX epimerase, which catalyzes the epimerization of the S- and R-forms, the enzyme allows the repair of both epimers of NAD(P)HX, a damaged form of NAD(P)H that is a result of enzymatic or heat-dependent hydration.</text>
</comment>
<dbReference type="EC" id="4.2.1.136" evidence="19"/>
<dbReference type="RefSeq" id="WP_244527186.1">
    <property type="nucleotide sequence ID" value="NZ_FOSK01000008.1"/>
</dbReference>
<evidence type="ECO:0000256" key="18">
    <source>
        <dbReference type="HAMAP-Rule" id="MF_01966"/>
    </source>
</evidence>
<evidence type="ECO:0000256" key="4">
    <source>
        <dbReference type="ARBA" id="ARBA00009524"/>
    </source>
</evidence>
<comment type="cofactor">
    <cofactor evidence="18 19">
        <name>K(+)</name>
        <dbReference type="ChEBI" id="CHEBI:29103"/>
    </cofactor>
    <text evidence="18 19">Binds 1 potassium ion per subunit.</text>
</comment>
<dbReference type="Pfam" id="PF03853">
    <property type="entry name" value="YjeF_N"/>
    <property type="match status" value="1"/>
</dbReference>
<dbReference type="PROSITE" id="PS01050">
    <property type="entry name" value="YJEF_C_2"/>
    <property type="match status" value="1"/>
</dbReference>
<keyword evidence="11 18" id="KW-0413">Isomerase</keyword>
<keyword evidence="23" id="KW-1185">Reference proteome</keyword>
<gene>
    <name evidence="18" type="primary">nnrE</name>
    <name evidence="17" type="synonym">nnrD</name>
    <name evidence="22" type="ORF">SAMN04488518_108190</name>
</gene>
<dbReference type="InterPro" id="IPR017953">
    <property type="entry name" value="Carbohydrate_kinase_pred_CS"/>
</dbReference>
<proteinExistence type="inferred from homology"/>
<comment type="subunit">
    <text evidence="17">Homotetramer.</text>
</comment>
<comment type="function">
    <text evidence="18">Catalyzes the epimerization of the S- and R-forms of NAD(P)HX, a damaged form of NAD(P)H that is a result of enzymatic or heat-dependent hydration. This is a prerequisite for the S-specific NAD(P)H-hydrate dehydratase to allow the repair of both epimers of NAD(P)HX.</text>
</comment>
<comment type="caution">
    <text evidence="22">The sequence shown here is derived from an EMBL/GenBank/DDBJ whole genome shotgun (WGS) entry which is preliminary data.</text>
</comment>
<evidence type="ECO:0000256" key="16">
    <source>
        <dbReference type="ARBA" id="ARBA00049209"/>
    </source>
</evidence>
<keyword evidence="13" id="KW-0511">Multifunctional enzyme</keyword>
<keyword evidence="22" id="KW-0808">Transferase</keyword>
<keyword evidence="8 17" id="KW-0521">NADP</keyword>
<dbReference type="Proteomes" id="UP000199598">
    <property type="component" value="Unassembled WGS sequence"/>
</dbReference>
<comment type="catalytic activity">
    <reaction evidence="16 17 19">
        <text>(6S)-NADPHX + ADP = AMP + phosphate + NADPH + H(+)</text>
        <dbReference type="Rhea" id="RHEA:32235"/>
        <dbReference type="ChEBI" id="CHEBI:15378"/>
        <dbReference type="ChEBI" id="CHEBI:43474"/>
        <dbReference type="ChEBI" id="CHEBI:57783"/>
        <dbReference type="ChEBI" id="CHEBI:64076"/>
        <dbReference type="ChEBI" id="CHEBI:456215"/>
        <dbReference type="ChEBI" id="CHEBI:456216"/>
        <dbReference type="EC" id="4.2.1.136"/>
    </reaction>
</comment>
<feature type="binding site" evidence="17">
    <location>
        <position position="445"/>
    </location>
    <ligand>
        <name>(6S)-NADPHX</name>
        <dbReference type="ChEBI" id="CHEBI:64076"/>
    </ligand>
</feature>
<reference evidence="22 23" key="1">
    <citation type="submission" date="2016-10" db="EMBL/GenBank/DDBJ databases">
        <authorList>
            <person name="Varghese N."/>
            <person name="Submissions S."/>
        </authorList>
    </citation>
    <scope>NUCLEOTIDE SEQUENCE [LARGE SCALE GENOMIC DNA]</scope>
    <source>
        <strain evidence="22 23">DSM 16392</strain>
    </source>
</reference>
<dbReference type="InterPro" id="IPR029056">
    <property type="entry name" value="Ribokinase-like"/>
</dbReference>
<comment type="similarity">
    <text evidence="3 19">In the N-terminal section; belongs to the NnrE/AIBP family.</text>
</comment>
<evidence type="ECO:0000256" key="9">
    <source>
        <dbReference type="ARBA" id="ARBA00022958"/>
    </source>
</evidence>
<feature type="binding site" evidence="17">
    <location>
        <begin position="415"/>
        <end position="419"/>
    </location>
    <ligand>
        <name>AMP</name>
        <dbReference type="ChEBI" id="CHEBI:456215"/>
    </ligand>
</feature>
<keyword evidence="7 17" id="KW-0067">ATP-binding</keyword>
<evidence type="ECO:0000259" key="21">
    <source>
        <dbReference type="PROSITE" id="PS51385"/>
    </source>
</evidence>
<evidence type="ECO:0000313" key="22">
    <source>
        <dbReference type="EMBL" id="SFK72782.1"/>
    </source>
</evidence>
<dbReference type="EC" id="5.1.99.6" evidence="19"/>